<keyword evidence="6" id="KW-1185">Reference proteome</keyword>
<feature type="repeat" description="ANK" evidence="3">
    <location>
        <begin position="290"/>
        <end position="317"/>
    </location>
</feature>
<comment type="caution">
    <text evidence="5">The sequence shown here is derived from an EMBL/GenBank/DDBJ whole genome shotgun (WGS) entry which is preliminary data.</text>
</comment>
<dbReference type="SMART" id="SM00248">
    <property type="entry name" value="ANK"/>
    <property type="match status" value="3"/>
</dbReference>
<organism evidence="5 6">
    <name type="scientific">Apiospora arundinis</name>
    <dbReference type="NCBI Taxonomy" id="335852"/>
    <lineage>
        <taxon>Eukaryota</taxon>
        <taxon>Fungi</taxon>
        <taxon>Dikarya</taxon>
        <taxon>Ascomycota</taxon>
        <taxon>Pezizomycotina</taxon>
        <taxon>Sordariomycetes</taxon>
        <taxon>Xylariomycetidae</taxon>
        <taxon>Amphisphaeriales</taxon>
        <taxon>Apiosporaceae</taxon>
        <taxon>Apiospora</taxon>
    </lineage>
</organism>
<evidence type="ECO:0000313" key="6">
    <source>
        <dbReference type="Proteomes" id="UP001390339"/>
    </source>
</evidence>
<dbReference type="PANTHER" id="PTHR24198:SF165">
    <property type="entry name" value="ANKYRIN REPEAT-CONTAINING PROTEIN-RELATED"/>
    <property type="match status" value="1"/>
</dbReference>
<dbReference type="PANTHER" id="PTHR24198">
    <property type="entry name" value="ANKYRIN REPEAT AND PROTEIN KINASE DOMAIN-CONTAINING PROTEIN"/>
    <property type="match status" value="1"/>
</dbReference>
<proteinExistence type="predicted"/>
<gene>
    <name evidence="5" type="ORF">PGQ11_002529</name>
</gene>
<evidence type="ECO:0000256" key="2">
    <source>
        <dbReference type="ARBA" id="ARBA00023043"/>
    </source>
</evidence>
<protein>
    <submittedName>
        <fullName evidence="5">Heterokaryon incompatibility protein-domain-containing protein</fullName>
    </submittedName>
</protein>
<reference evidence="5 6" key="1">
    <citation type="journal article" date="2024" name="IMA Fungus">
        <title>Apiospora arundinis, a panoply of carbohydrate-active enzymes and secondary metabolites.</title>
        <authorList>
            <person name="Sorensen T."/>
            <person name="Petersen C."/>
            <person name="Muurmann A.T."/>
            <person name="Christiansen J.V."/>
            <person name="Brundto M.L."/>
            <person name="Overgaard C.K."/>
            <person name="Boysen A.T."/>
            <person name="Wollenberg R.D."/>
            <person name="Larsen T.O."/>
            <person name="Sorensen J.L."/>
            <person name="Nielsen K.L."/>
            <person name="Sondergaard T.E."/>
        </authorList>
    </citation>
    <scope>NUCLEOTIDE SEQUENCE [LARGE SCALE GENOMIC DNA]</scope>
    <source>
        <strain evidence="5 6">AAU 773</strain>
    </source>
</reference>
<dbReference type="InterPro" id="IPR036770">
    <property type="entry name" value="Ankyrin_rpt-contain_sf"/>
</dbReference>
<dbReference type="PROSITE" id="PS50088">
    <property type="entry name" value="ANK_REPEAT"/>
    <property type="match status" value="1"/>
</dbReference>
<keyword evidence="1" id="KW-0677">Repeat</keyword>
<name>A0ABR2JJB9_9PEZI</name>
<dbReference type="InterPro" id="IPR002110">
    <property type="entry name" value="Ankyrin_rpt"/>
</dbReference>
<dbReference type="EMBL" id="JAPCWZ010000002">
    <property type="protein sequence ID" value="KAK8877583.1"/>
    <property type="molecule type" value="Genomic_DNA"/>
</dbReference>
<feature type="region of interest" description="Disordered" evidence="4">
    <location>
        <begin position="185"/>
        <end position="207"/>
    </location>
</feature>
<dbReference type="Gene3D" id="1.25.40.20">
    <property type="entry name" value="Ankyrin repeat-containing domain"/>
    <property type="match status" value="2"/>
</dbReference>
<evidence type="ECO:0000256" key="4">
    <source>
        <dbReference type="SAM" id="MobiDB-lite"/>
    </source>
</evidence>
<evidence type="ECO:0000313" key="5">
    <source>
        <dbReference type="EMBL" id="KAK8877583.1"/>
    </source>
</evidence>
<dbReference type="Proteomes" id="UP001390339">
    <property type="component" value="Unassembled WGS sequence"/>
</dbReference>
<accession>A0ABR2JJB9</accession>
<keyword evidence="2 3" id="KW-0040">ANK repeat</keyword>
<sequence length="376" mass="42400">MVERVQHQAEQQLAVALEAAGKWLVHLCQKEGALGREFTPLEEEKFNEFFELYGHLEDFKHHHAQAVHYSLLGEDYRLVQRLLAKDDTHQVLQYDPFAIQAAIKPVPPGSHRSLKRSFGTLAPKLDLVDLVKLLVHHGAVINSQDQEWNPPLFYACRLGNAYLFKFLYESGADVSVSIRRPNPIQRRTYSEADSEADSKTGDETGNEAQHEVNLLQITLDAFMYIVHTSPVRSCFHDDPTGWDDEYDRRKEDEFYHWRLDLKATWGAIILDLVQNGLECALDDPGLIKLLHVSCYQGELDFVTVLLDFGASIDAASTSSYLKVQYGSALHAAASKWQVPVAQKLLQHGADPCILRPCRPTSFWSGWGCATPSLNSA</sequence>
<dbReference type="Pfam" id="PF00023">
    <property type="entry name" value="Ank"/>
    <property type="match status" value="1"/>
</dbReference>
<evidence type="ECO:0000256" key="3">
    <source>
        <dbReference type="PROSITE-ProRule" id="PRU00023"/>
    </source>
</evidence>
<dbReference type="SUPFAM" id="SSF48403">
    <property type="entry name" value="Ankyrin repeat"/>
    <property type="match status" value="1"/>
</dbReference>
<evidence type="ECO:0000256" key="1">
    <source>
        <dbReference type="ARBA" id="ARBA00022737"/>
    </source>
</evidence>